<name>A0A1I1QIE5_9GAMM</name>
<organism evidence="2 3">
    <name type="scientific">Thiohalospira halophila DSM 15071</name>
    <dbReference type="NCBI Taxonomy" id="1123397"/>
    <lineage>
        <taxon>Bacteria</taxon>
        <taxon>Pseudomonadati</taxon>
        <taxon>Pseudomonadota</taxon>
        <taxon>Gammaproteobacteria</taxon>
        <taxon>Thiohalospirales</taxon>
        <taxon>Thiohalospiraceae</taxon>
        <taxon>Thiohalospira</taxon>
    </lineage>
</organism>
<evidence type="ECO:0000313" key="3">
    <source>
        <dbReference type="Proteomes" id="UP000198611"/>
    </source>
</evidence>
<sequence>MYSARCTEDGVIYAAVDFARLPPEELARKRQFLQCSECGGPAFFRKASRGGRAACFGARPHAPNCELAAPEYDPNADGRGEDQEQLLNPGNRIVVDLNYGAARQPVVREEDGLPQNRDRRGRYGEEGGRPQARMQRRLSSLLRNLIEMPEFRQSDQILEIEGCPEILVRDFFVPLLEVTTDHEGQFRGYWGMLSDARRGHDGTLWLNSGGRDAISFCLDEHLVTPLYDRYGIEDEEGLAGAYILVLGTPSVSQRNKVYCDLAINEHMAMRVAR</sequence>
<keyword evidence="3" id="KW-1185">Reference proteome</keyword>
<dbReference type="STRING" id="1123397.SAMN05660831_01110"/>
<dbReference type="AlphaFoldDB" id="A0A1I1QIE5"/>
<proteinExistence type="predicted"/>
<reference evidence="2 3" key="1">
    <citation type="submission" date="2016-10" db="EMBL/GenBank/DDBJ databases">
        <authorList>
            <person name="de Groot N.N."/>
        </authorList>
    </citation>
    <scope>NUCLEOTIDE SEQUENCE [LARGE SCALE GENOMIC DNA]</scope>
    <source>
        <strain evidence="2 3">HL3</strain>
    </source>
</reference>
<accession>A0A1I1QIE5</accession>
<evidence type="ECO:0000313" key="2">
    <source>
        <dbReference type="EMBL" id="SFD21815.1"/>
    </source>
</evidence>
<evidence type="ECO:0000256" key="1">
    <source>
        <dbReference type="SAM" id="MobiDB-lite"/>
    </source>
</evidence>
<feature type="region of interest" description="Disordered" evidence="1">
    <location>
        <begin position="109"/>
        <end position="131"/>
    </location>
</feature>
<dbReference type="EMBL" id="FOMJ01000003">
    <property type="protein sequence ID" value="SFD21815.1"/>
    <property type="molecule type" value="Genomic_DNA"/>
</dbReference>
<feature type="compositionally biased region" description="Basic and acidic residues" evidence="1">
    <location>
        <begin position="109"/>
        <end position="128"/>
    </location>
</feature>
<dbReference type="Proteomes" id="UP000198611">
    <property type="component" value="Unassembled WGS sequence"/>
</dbReference>
<protein>
    <submittedName>
        <fullName evidence="2">Uncharacterized protein</fullName>
    </submittedName>
</protein>
<gene>
    <name evidence="2" type="ORF">SAMN05660831_01110</name>
</gene>